<dbReference type="EMBL" id="LUKE01000002">
    <property type="protein sequence ID" value="KYG64933.1"/>
    <property type="molecule type" value="Genomic_DNA"/>
</dbReference>
<accession>A0A150WMJ0</accession>
<gene>
    <name evidence="1" type="ORF">AZI86_12100</name>
</gene>
<sequence length="376" mass="42653">MLEPLTHEDLLKLTSVQEGPCISIYIPSLPEPALQEEYDALVKRASYLLSLDEDNREAHSHIMDALFNFNPSEYASGSTQGVAIFVNKHWHGYFLVPHDLPEKVVVAESFHLKPLIEDLQRDHTYHLLVLGVEEAVLLFSQGGKASEIHTFLMHHGSHSNSIHWKHLDENEAIQIPHLKTQSRGRGASDSQFKKKTATKLFLRWIEAKINKEDGYKTLPLFVFTSELLFPVYKEITSHPSPRMCQLDIRKGIPHHDSLIHRVENLLNQDISHHRQISASDMDIQKMKNKIIDDLVKISRAALHGEVKTLFLRDKSEIWGQLDRNSGQITVHPKQINAKDDDVLDDIACEVIRQGGEVIVLNPKDMPSTSPAAAILN</sequence>
<dbReference type="Proteomes" id="UP000075320">
    <property type="component" value="Unassembled WGS sequence"/>
</dbReference>
<name>A0A150WMJ0_BDEBC</name>
<protein>
    <submittedName>
        <fullName evidence="1">Uncharacterized protein</fullName>
    </submittedName>
</protein>
<proteinExistence type="predicted"/>
<dbReference type="OrthoDB" id="5288783at2"/>
<dbReference type="InterPro" id="IPR041289">
    <property type="entry name" value="Bact_RF_family3"/>
</dbReference>
<evidence type="ECO:0000313" key="1">
    <source>
        <dbReference type="EMBL" id="KYG64933.1"/>
    </source>
</evidence>
<reference evidence="1 2" key="1">
    <citation type="submission" date="2016-03" db="EMBL/GenBank/DDBJ databases">
        <authorList>
            <person name="Ploux O."/>
        </authorList>
    </citation>
    <scope>NUCLEOTIDE SEQUENCE [LARGE SCALE GENOMIC DNA]</scope>
    <source>
        <strain evidence="1 2">R0</strain>
    </source>
</reference>
<dbReference type="Pfam" id="PF18845">
    <property type="entry name" value="baeRF_family3"/>
    <property type="match status" value="1"/>
</dbReference>
<dbReference type="RefSeq" id="WP_061835444.1">
    <property type="nucleotide sequence ID" value="NZ_LUKE01000002.1"/>
</dbReference>
<comment type="caution">
    <text evidence="1">The sequence shown here is derived from an EMBL/GenBank/DDBJ whole genome shotgun (WGS) entry which is preliminary data.</text>
</comment>
<organism evidence="1 2">
    <name type="scientific">Bdellovibrio bacteriovorus</name>
    <dbReference type="NCBI Taxonomy" id="959"/>
    <lineage>
        <taxon>Bacteria</taxon>
        <taxon>Pseudomonadati</taxon>
        <taxon>Bdellovibrionota</taxon>
        <taxon>Bdellovibrionia</taxon>
        <taxon>Bdellovibrionales</taxon>
        <taxon>Pseudobdellovibrionaceae</taxon>
        <taxon>Bdellovibrio</taxon>
    </lineage>
</organism>
<dbReference type="AlphaFoldDB" id="A0A150WMJ0"/>
<evidence type="ECO:0000313" key="2">
    <source>
        <dbReference type="Proteomes" id="UP000075320"/>
    </source>
</evidence>
<keyword evidence="2" id="KW-1185">Reference proteome</keyword>